<evidence type="ECO:0000313" key="1">
    <source>
        <dbReference type="EMBL" id="KON31561.1"/>
    </source>
</evidence>
<protein>
    <submittedName>
        <fullName evidence="1">Uncharacterized protein</fullName>
    </submittedName>
</protein>
<accession>A0A0M0BTQ7</accession>
<dbReference type="Proteomes" id="UP000037210">
    <property type="component" value="Unassembled WGS sequence"/>
</dbReference>
<proteinExistence type="predicted"/>
<evidence type="ECO:0000313" key="2">
    <source>
        <dbReference type="Proteomes" id="UP000037210"/>
    </source>
</evidence>
<comment type="caution">
    <text evidence="1">The sequence shown here is derived from an EMBL/GenBank/DDBJ whole genome shotgun (WGS) entry which is preliminary data.</text>
</comment>
<gene>
    <name evidence="1" type="ORF">AC482_00425</name>
</gene>
<dbReference type="AlphaFoldDB" id="A0A0M0BTQ7"/>
<organism evidence="1 2">
    <name type="scientific">miscellaneous Crenarchaeota group-15 archaeon DG-45</name>
    <dbReference type="NCBI Taxonomy" id="1685127"/>
    <lineage>
        <taxon>Archaea</taxon>
        <taxon>Candidatus Bathyarchaeota</taxon>
        <taxon>MCG-15</taxon>
    </lineage>
</organism>
<name>A0A0M0BTQ7_9ARCH</name>
<sequence length="164" mass="19718">MKAFTVDLDDDTYNYLEFLERTRFIDSKGEAVRKALALFKKLSMHDWLPDIYRIGNNRIILMDRGMLLDIFELLTEFEIYRAFRDIDLTRPDNWMIVLKELENFGWGVFSRIGNEIKVEYCAVPTQYLRGYLETMFKRELEEHRTQVEDLTIFIVGEPKEEAWR</sequence>
<dbReference type="EMBL" id="LFWZ01000002">
    <property type="protein sequence ID" value="KON31561.1"/>
    <property type="molecule type" value="Genomic_DNA"/>
</dbReference>
<reference evidence="1 2" key="1">
    <citation type="submission" date="2015-06" db="EMBL/GenBank/DDBJ databases">
        <title>New insights into the roles of widespread benthic archaea in carbon and nitrogen cycling.</title>
        <authorList>
            <person name="Lazar C.S."/>
            <person name="Baker B.J."/>
            <person name="Seitz K.W."/>
            <person name="Hyde A.S."/>
            <person name="Dick G.J."/>
            <person name="Hinrichs K.-U."/>
            <person name="Teske A.P."/>
        </authorList>
    </citation>
    <scope>NUCLEOTIDE SEQUENCE [LARGE SCALE GENOMIC DNA]</scope>
    <source>
        <strain evidence="1">DG-45</strain>
    </source>
</reference>